<sequence length="207" mass="24019">MSPTPSEHISIIQSTNSNMPVLKFYLDLYYDDFGTFRNTYNTLGLVPFGRNFRDFIKVFIEKAGYGYSRFAQRNNISGVLHHNTNFGCHSYETKAQLNFSRKTEVINCLIRTWGLSARASKNVFLLTINRSHGYYQLQKILDKEFKALIKALLNTTKIRYYQNVSYSIIEPNSNYQDIRFNIGEAVEATLSNDKQPVFRMVKGIIEH</sequence>
<dbReference type="EMBL" id="CAJVQC010002431">
    <property type="protein sequence ID" value="CAG8511385.1"/>
    <property type="molecule type" value="Genomic_DNA"/>
</dbReference>
<proteinExistence type="predicted"/>
<evidence type="ECO:0000313" key="2">
    <source>
        <dbReference type="Proteomes" id="UP000789920"/>
    </source>
</evidence>
<evidence type="ECO:0000313" key="1">
    <source>
        <dbReference type="EMBL" id="CAG8511385.1"/>
    </source>
</evidence>
<keyword evidence="2" id="KW-1185">Reference proteome</keyword>
<name>A0ACA9L7G1_9GLOM</name>
<protein>
    <submittedName>
        <fullName evidence="1">12568_t:CDS:1</fullName>
    </submittedName>
</protein>
<accession>A0ACA9L7G1</accession>
<dbReference type="Proteomes" id="UP000789920">
    <property type="component" value="Unassembled WGS sequence"/>
</dbReference>
<gene>
    <name evidence="1" type="ORF">RPERSI_LOCUS2274</name>
</gene>
<organism evidence="1 2">
    <name type="scientific">Racocetra persica</name>
    <dbReference type="NCBI Taxonomy" id="160502"/>
    <lineage>
        <taxon>Eukaryota</taxon>
        <taxon>Fungi</taxon>
        <taxon>Fungi incertae sedis</taxon>
        <taxon>Mucoromycota</taxon>
        <taxon>Glomeromycotina</taxon>
        <taxon>Glomeromycetes</taxon>
        <taxon>Diversisporales</taxon>
        <taxon>Gigasporaceae</taxon>
        <taxon>Racocetra</taxon>
    </lineage>
</organism>
<comment type="caution">
    <text evidence="1">The sequence shown here is derived from an EMBL/GenBank/DDBJ whole genome shotgun (WGS) entry which is preliminary data.</text>
</comment>
<reference evidence="1" key="1">
    <citation type="submission" date="2021-06" db="EMBL/GenBank/DDBJ databases">
        <authorList>
            <person name="Kallberg Y."/>
            <person name="Tangrot J."/>
            <person name="Rosling A."/>
        </authorList>
    </citation>
    <scope>NUCLEOTIDE SEQUENCE</scope>
    <source>
        <strain evidence="1">MA461A</strain>
    </source>
</reference>